<keyword evidence="2" id="KW-0067">ATP-binding</keyword>
<organism evidence="4 5">
    <name type="scientific">Actinokineospora auranticolor</name>
    <dbReference type="NCBI Taxonomy" id="155976"/>
    <lineage>
        <taxon>Bacteria</taxon>
        <taxon>Bacillati</taxon>
        <taxon>Actinomycetota</taxon>
        <taxon>Actinomycetes</taxon>
        <taxon>Pseudonocardiales</taxon>
        <taxon>Pseudonocardiaceae</taxon>
        <taxon>Actinokineospora</taxon>
    </lineage>
</organism>
<dbReference type="InterPro" id="IPR016032">
    <property type="entry name" value="Sig_transdc_resp-reg_C-effctor"/>
</dbReference>
<dbReference type="EMBL" id="PTIX01000005">
    <property type="protein sequence ID" value="PPK68580.1"/>
    <property type="molecule type" value="Genomic_DNA"/>
</dbReference>
<dbReference type="PROSITE" id="PS00622">
    <property type="entry name" value="HTH_LUXR_1"/>
    <property type="match status" value="1"/>
</dbReference>
<dbReference type="GO" id="GO:0005737">
    <property type="term" value="C:cytoplasm"/>
    <property type="evidence" value="ECO:0007669"/>
    <property type="project" value="TreeGrafter"/>
</dbReference>
<name>A0A2S6GTP3_9PSEU</name>
<dbReference type="GO" id="GO:0004016">
    <property type="term" value="F:adenylate cyclase activity"/>
    <property type="evidence" value="ECO:0007669"/>
    <property type="project" value="TreeGrafter"/>
</dbReference>
<dbReference type="SUPFAM" id="SSF52540">
    <property type="entry name" value="P-loop containing nucleoside triphosphate hydrolases"/>
    <property type="match status" value="1"/>
</dbReference>
<evidence type="ECO:0000256" key="2">
    <source>
        <dbReference type="ARBA" id="ARBA00022840"/>
    </source>
</evidence>
<dbReference type="GO" id="GO:0006355">
    <property type="term" value="P:regulation of DNA-templated transcription"/>
    <property type="evidence" value="ECO:0007669"/>
    <property type="project" value="InterPro"/>
</dbReference>
<dbReference type="PANTHER" id="PTHR16305:SF35">
    <property type="entry name" value="TRANSCRIPTIONAL ACTIVATOR DOMAIN"/>
    <property type="match status" value="1"/>
</dbReference>
<dbReference type="Gene3D" id="1.10.10.10">
    <property type="entry name" value="Winged helix-like DNA-binding domain superfamily/Winged helix DNA-binding domain"/>
    <property type="match status" value="1"/>
</dbReference>
<dbReference type="GO" id="GO:0005524">
    <property type="term" value="F:ATP binding"/>
    <property type="evidence" value="ECO:0007669"/>
    <property type="project" value="UniProtKB-KW"/>
</dbReference>
<evidence type="ECO:0000256" key="1">
    <source>
        <dbReference type="ARBA" id="ARBA00022741"/>
    </source>
</evidence>
<dbReference type="PRINTS" id="PR00038">
    <property type="entry name" value="HTHLUXR"/>
</dbReference>
<dbReference type="Proteomes" id="UP000239203">
    <property type="component" value="Unassembled WGS sequence"/>
</dbReference>
<dbReference type="Pfam" id="PF13191">
    <property type="entry name" value="AAA_16"/>
    <property type="match status" value="1"/>
</dbReference>
<reference evidence="4 5" key="1">
    <citation type="submission" date="2018-02" db="EMBL/GenBank/DDBJ databases">
        <title>Genomic Encyclopedia of Archaeal and Bacterial Type Strains, Phase II (KMG-II): from individual species to whole genera.</title>
        <authorList>
            <person name="Goeker M."/>
        </authorList>
    </citation>
    <scope>NUCLEOTIDE SEQUENCE [LARGE SCALE GENOMIC DNA]</scope>
    <source>
        <strain evidence="4 5">YU 961-1</strain>
    </source>
</reference>
<comment type="caution">
    <text evidence="4">The sequence shown here is derived from an EMBL/GenBank/DDBJ whole genome shotgun (WGS) entry which is preliminary data.</text>
</comment>
<dbReference type="InterPro" id="IPR000792">
    <property type="entry name" value="Tscrpt_reg_LuxR_C"/>
</dbReference>
<keyword evidence="5" id="KW-1185">Reference proteome</keyword>
<feature type="domain" description="HTH luxR-type" evidence="3">
    <location>
        <begin position="800"/>
        <end position="864"/>
    </location>
</feature>
<evidence type="ECO:0000259" key="3">
    <source>
        <dbReference type="PROSITE" id="PS50043"/>
    </source>
</evidence>
<protein>
    <submittedName>
        <fullName evidence="4">Regulatory LuxR family protein</fullName>
    </submittedName>
</protein>
<proteinExistence type="predicted"/>
<dbReference type="SMART" id="SM00421">
    <property type="entry name" value="HTH_LUXR"/>
    <property type="match status" value="1"/>
</dbReference>
<dbReference type="RefSeq" id="WP_245931245.1">
    <property type="nucleotide sequence ID" value="NZ_CP154825.1"/>
</dbReference>
<evidence type="ECO:0000313" key="5">
    <source>
        <dbReference type="Proteomes" id="UP000239203"/>
    </source>
</evidence>
<dbReference type="Pfam" id="PF00196">
    <property type="entry name" value="GerE"/>
    <property type="match status" value="1"/>
</dbReference>
<accession>A0A2S6GTP3</accession>
<dbReference type="InterPro" id="IPR041664">
    <property type="entry name" value="AAA_16"/>
</dbReference>
<dbReference type="SUPFAM" id="SSF46894">
    <property type="entry name" value="C-terminal effector domain of the bipartite response regulators"/>
    <property type="match status" value="1"/>
</dbReference>
<dbReference type="PROSITE" id="PS50043">
    <property type="entry name" value="HTH_LUXR_2"/>
    <property type="match status" value="1"/>
</dbReference>
<gene>
    <name evidence="4" type="ORF">CLV40_105309</name>
</gene>
<keyword evidence="1" id="KW-0547">Nucleotide-binding</keyword>
<sequence length="864" mass="92190">MDTLLGRRDETSRLRELVDEAKASRGGAVLVRGEPGIGKSALLDELAESADGTRVLRAVGAEFETELPYAALHQLCLPLLDHLPALPAPHRGALRIAFGLETGTPDPFLAGAATLGLLTEPDEPLLCVIDDAQWLDHASARALAFASRRVGAERVALVFAAREGRDVLDHLPVVDVRPLSGTQARELLTREIPAPLDERVRDRVLAEARGNPLALLELTRTAGLTGLAGGFDLPAPAAAERSFQARLDGVAPQVRLLLTVAAAEPIGDPDLLWRAAALLGIDESAAVDAPLVEFGTRVRFAHPLARSAVYRAATDRQRRLAHDALARVSDRLTDPDRVAWHRAQACAGPDEDVAAALVDSAARASARGGVAAAAAFLERAAALTPEADPRFDRVLAAVAAKLSAGDFDVAAELLSTVNPDDARVDLLRGRLSFARFRGDDLPTEHLLRAAAKLAAKEPEEARTTYVDAIEMGILTGGLRAVIEAARSAPPVAGPPRSADLILDGMVAADPEILRPVVAAGGDDAWTRWPTLGFLLALELMDIDAQRAIATRVTAFGRESGSFHALPIGLAMLATVATYSGDFGAAQEMISEEEAIAEATGAAPLVYPRLHLVASRGRRAEAEELFAAVGPHMTLSVQYATAVLNNGLADYPAALRAAKATVATKDLGLAVLALPELVEAAVRCGETETALAAYTSLRDRARGGDHPWSRGIEAYARALVHDDEDAYREAVSLLDKTSAAIHRGRAHLVYGEWLRRQGRRRDARVELRQAHDFLAALGAEAFTARAAAELRATGEQARRRSTPTSDALTVQEVHIARLVAEGATSKEVAAKLFLSPRTVDAHLRNIFRKLSITSRRQLRDMPAIR</sequence>
<dbReference type="CDD" id="cd06170">
    <property type="entry name" value="LuxR_C_like"/>
    <property type="match status" value="1"/>
</dbReference>
<dbReference type="AlphaFoldDB" id="A0A2S6GTP3"/>
<evidence type="ECO:0000313" key="4">
    <source>
        <dbReference type="EMBL" id="PPK68580.1"/>
    </source>
</evidence>
<dbReference type="InterPro" id="IPR027417">
    <property type="entry name" value="P-loop_NTPase"/>
</dbReference>
<dbReference type="InterPro" id="IPR036388">
    <property type="entry name" value="WH-like_DNA-bd_sf"/>
</dbReference>
<dbReference type="PANTHER" id="PTHR16305">
    <property type="entry name" value="TESTICULAR SOLUBLE ADENYLYL CYCLASE"/>
    <property type="match status" value="1"/>
</dbReference>
<dbReference type="GO" id="GO:0003677">
    <property type="term" value="F:DNA binding"/>
    <property type="evidence" value="ECO:0007669"/>
    <property type="project" value="InterPro"/>
</dbReference>